<proteinExistence type="predicted"/>
<accession>G0UNT0</accession>
<dbReference type="GO" id="GO:0016020">
    <property type="term" value="C:membrane"/>
    <property type="evidence" value="ECO:0007669"/>
    <property type="project" value="UniProtKB-SubCell"/>
</dbReference>
<evidence type="ECO:0000256" key="6">
    <source>
        <dbReference type="ARBA" id="ARBA00022723"/>
    </source>
</evidence>
<evidence type="ECO:0000256" key="12">
    <source>
        <dbReference type="SAM" id="Phobius"/>
    </source>
</evidence>
<dbReference type="Gene3D" id="1.20.120.1770">
    <property type="match status" value="1"/>
</dbReference>
<evidence type="ECO:0000256" key="11">
    <source>
        <dbReference type="SAM" id="MobiDB-lite"/>
    </source>
</evidence>
<dbReference type="InterPro" id="IPR045150">
    <property type="entry name" value="CYB561D1/2"/>
</dbReference>
<feature type="transmembrane region" description="Helical" evidence="12">
    <location>
        <begin position="112"/>
        <end position="130"/>
    </location>
</feature>
<dbReference type="SMART" id="SM00665">
    <property type="entry name" value="B561"/>
    <property type="match status" value="1"/>
</dbReference>
<keyword evidence="4" id="KW-0349">Heme</keyword>
<feature type="domain" description="Cytochrome b561" evidence="13">
    <location>
        <begin position="39"/>
        <end position="236"/>
    </location>
</feature>
<protein>
    <submittedName>
        <fullName evidence="14">Putative ferric reductase transmembrane protein</fullName>
    </submittedName>
</protein>
<sequence length="236" mass="26606">MTKGELLIEDPPPSDDESESGEMIDETTTEISAVFRRKDVRLMVSLLVAVSFVAYFFAVNPSLWNNIFVYHPIFMAIAFMVALPELLCTVGDLHTRRVPFRDALEAHRHRAMVFKMLNVVGIVIIEWCKYSRSKVHFKSWHGILGVVCEVSQVLEILVGFFMQCRSAGRCCCTSISRICRSLHRFLALVVVLSGLASMFLGMFTHFAVATYGALGVRLFFAITPIVLTVWGFFSTH</sequence>
<dbReference type="GO" id="GO:0140575">
    <property type="term" value="F:transmembrane monodehydroascorbate reductase activity"/>
    <property type="evidence" value="ECO:0007669"/>
    <property type="project" value="InterPro"/>
</dbReference>
<reference evidence="14" key="1">
    <citation type="journal article" date="2012" name="Proc. Natl. Acad. Sci. U.S.A.">
        <title>Antigenic diversity is generated by distinct evolutionary mechanisms in African trypanosome species.</title>
        <authorList>
            <person name="Jackson A.P."/>
            <person name="Berry A."/>
            <person name="Aslett M."/>
            <person name="Allison H.C."/>
            <person name="Burton P."/>
            <person name="Vavrova-Anderson J."/>
            <person name="Brown R."/>
            <person name="Browne H."/>
            <person name="Corton N."/>
            <person name="Hauser H."/>
            <person name="Gamble J."/>
            <person name="Gilderthorp R."/>
            <person name="Marcello L."/>
            <person name="McQuillan J."/>
            <person name="Otto T.D."/>
            <person name="Quail M.A."/>
            <person name="Sanders M.J."/>
            <person name="van Tonder A."/>
            <person name="Ginger M.L."/>
            <person name="Field M.C."/>
            <person name="Barry J.D."/>
            <person name="Hertz-Fowler C."/>
            <person name="Berriman M."/>
        </authorList>
    </citation>
    <scope>NUCLEOTIDE SEQUENCE</scope>
    <source>
        <strain evidence="14">IL3000</strain>
    </source>
</reference>
<evidence type="ECO:0000256" key="3">
    <source>
        <dbReference type="ARBA" id="ARBA00022448"/>
    </source>
</evidence>
<dbReference type="PANTHER" id="PTHR15422:SF45">
    <property type="entry name" value="CYTOCHROME B561 DOMAIN-CONTAINING PROTEIN"/>
    <property type="match status" value="1"/>
</dbReference>
<feature type="transmembrane region" description="Helical" evidence="12">
    <location>
        <begin position="185"/>
        <end position="208"/>
    </location>
</feature>
<evidence type="ECO:0000256" key="5">
    <source>
        <dbReference type="ARBA" id="ARBA00022692"/>
    </source>
</evidence>
<feature type="compositionally biased region" description="Acidic residues" evidence="11">
    <location>
        <begin position="12"/>
        <end position="23"/>
    </location>
</feature>
<name>G0UNT0_TRYCI</name>
<keyword evidence="3" id="KW-0813">Transport</keyword>
<comment type="subcellular location">
    <subcellularLocation>
        <location evidence="2">Membrane</location>
        <topology evidence="2">Multi-pass membrane protein</topology>
    </subcellularLocation>
</comment>
<dbReference type="EMBL" id="HE575319">
    <property type="protein sequence ID" value="CCC91041.1"/>
    <property type="molecule type" value="Genomic_DNA"/>
</dbReference>
<keyword evidence="6" id="KW-0479">Metal-binding</keyword>
<feature type="transmembrane region" description="Helical" evidence="12">
    <location>
        <begin position="70"/>
        <end position="91"/>
    </location>
</feature>
<feature type="transmembrane region" description="Helical" evidence="12">
    <location>
        <begin position="214"/>
        <end position="233"/>
    </location>
</feature>
<dbReference type="PROSITE" id="PS50939">
    <property type="entry name" value="CYTOCHROME_B561"/>
    <property type="match status" value="1"/>
</dbReference>
<organism evidence="14">
    <name type="scientific">Trypanosoma congolense (strain IL3000)</name>
    <dbReference type="NCBI Taxonomy" id="1068625"/>
    <lineage>
        <taxon>Eukaryota</taxon>
        <taxon>Discoba</taxon>
        <taxon>Euglenozoa</taxon>
        <taxon>Kinetoplastea</taxon>
        <taxon>Metakinetoplastina</taxon>
        <taxon>Trypanosomatida</taxon>
        <taxon>Trypanosomatidae</taxon>
        <taxon>Trypanosoma</taxon>
        <taxon>Nannomonas</taxon>
    </lineage>
</organism>
<dbReference type="InterPro" id="IPR006593">
    <property type="entry name" value="Cyt_b561/ferric_Rdtase_TM"/>
</dbReference>
<dbReference type="VEuPathDB" id="TriTrypDB:TcIL3000_6_2870"/>
<keyword evidence="10 12" id="KW-0472">Membrane</keyword>
<evidence type="ECO:0000256" key="1">
    <source>
        <dbReference type="ARBA" id="ARBA00001970"/>
    </source>
</evidence>
<feature type="transmembrane region" description="Helical" evidence="12">
    <location>
        <begin position="40"/>
        <end position="58"/>
    </location>
</feature>
<keyword evidence="7" id="KW-0249">Electron transport</keyword>
<keyword evidence="8 12" id="KW-1133">Transmembrane helix</keyword>
<evidence type="ECO:0000256" key="7">
    <source>
        <dbReference type="ARBA" id="ARBA00022982"/>
    </source>
</evidence>
<dbReference type="GO" id="GO:0046872">
    <property type="term" value="F:metal ion binding"/>
    <property type="evidence" value="ECO:0007669"/>
    <property type="project" value="UniProtKB-KW"/>
</dbReference>
<evidence type="ECO:0000313" key="14">
    <source>
        <dbReference type="EMBL" id="CCC91041.1"/>
    </source>
</evidence>
<comment type="cofactor">
    <cofactor evidence="1">
        <name>heme b</name>
        <dbReference type="ChEBI" id="CHEBI:60344"/>
    </cofactor>
</comment>
<evidence type="ECO:0000256" key="10">
    <source>
        <dbReference type="ARBA" id="ARBA00023136"/>
    </source>
</evidence>
<evidence type="ECO:0000256" key="2">
    <source>
        <dbReference type="ARBA" id="ARBA00004141"/>
    </source>
</evidence>
<evidence type="ECO:0000259" key="13">
    <source>
        <dbReference type="PROSITE" id="PS50939"/>
    </source>
</evidence>
<feature type="region of interest" description="Disordered" evidence="11">
    <location>
        <begin position="1"/>
        <end position="23"/>
    </location>
</feature>
<evidence type="ECO:0000256" key="4">
    <source>
        <dbReference type="ARBA" id="ARBA00022617"/>
    </source>
</evidence>
<feature type="transmembrane region" description="Helical" evidence="12">
    <location>
        <begin position="142"/>
        <end position="164"/>
    </location>
</feature>
<gene>
    <name evidence="14" type="ORF">TCIL3000_6_2870</name>
</gene>
<dbReference type="AlphaFoldDB" id="G0UNT0"/>
<evidence type="ECO:0000256" key="8">
    <source>
        <dbReference type="ARBA" id="ARBA00022989"/>
    </source>
</evidence>
<dbReference type="Pfam" id="PF03188">
    <property type="entry name" value="Cytochrom_B561"/>
    <property type="match status" value="1"/>
</dbReference>
<keyword evidence="9" id="KW-0408">Iron</keyword>
<dbReference type="PANTHER" id="PTHR15422">
    <property type="entry name" value="OS05G0565100 PROTEIN"/>
    <property type="match status" value="1"/>
</dbReference>
<evidence type="ECO:0000256" key="9">
    <source>
        <dbReference type="ARBA" id="ARBA00023004"/>
    </source>
</evidence>
<keyword evidence="5 12" id="KW-0812">Transmembrane</keyword>